<evidence type="ECO:0000313" key="3">
    <source>
        <dbReference type="Proteomes" id="UP000050482"/>
    </source>
</evidence>
<reference evidence="2 3" key="1">
    <citation type="submission" date="2015-09" db="EMBL/GenBank/DDBJ databases">
        <title>Draft genome sequence of Alicyclobacillus ferrooxydans DSM 22381.</title>
        <authorList>
            <person name="Hemp J."/>
        </authorList>
    </citation>
    <scope>NUCLEOTIDE SEQUENCE [LARGE SCALE GENOMIC DNA]</scope>
    <source>
        <strain evidence="2 3">TC-34</strain>
    </source>
</reference>
<keyword evidence="2" id="KW-0946">Virion</keyword>
<protein>
    <submittedName>
        <fullName evidence="2">Spore coat protein CotJB</fullName>
    </submittedName>
</protein>
<dbReference type="RefSeq" id="WP_054970962.1">
    <property type="nucleotide sequence ID" value="NZ_LJCO01000085.1"/>
</dbReference>
<evidence type="ECO:0000259" key="1">
    <source>
        <dbReference type="Pfam" id="PF12652"/>
    </source>
</evidence>
<gene>
    <name evidence="2" type="ORF">AN477_20015</name>
</gene>
<dbReference type="STRING" id="471514.AN477_20015"/>
<accession>A0A0N8PNN9</accession>
<dbReference type="InterPro" id="IPR024207">
    <property type="entry name" value="CotJB_dom"/>
</dbReference>
<dbReference type="OrthoDB" id="9804099at2"/>
<sequence length="88" mass="10531">MTTPQVPKEYYRYLHELQAMDFVCLELSLYLDTHPDDQQAIAQFNQFQRRKQVLSQQFEANFGPLKEYGNSPIGHRWTWSVGPWPWQV</sequence>
<keyword evidence="2" id="KW-0167">Capsid protein</keyword>
<dbReference type="AlphaFoldDB" id="A0A0N8PNN9"/>
<dbReference type="Pfam" id="PF12652">
    <property type="entry name" value="CotJB"/>
    <property type="match status" value="1"/>
</dbReference>
<dbReference type="InterPro" id="IPR016571">
    <property type="entry name" value="Spore_coat_assembly_CotJB"/>
</dbReference>
<proteinExistence type="predicted"/>
<keyword evidence="3" id="KW-1185">Reference proteome</keyword>
<organism evidence="2 3">
    <name type="scientific">Alicyclobacillus ferrooxydans</name>
    <dbReference type="NCBI Taxonomy" id="471514"/>
    <lineage>
        <taxon>Bacteria</taxon>
        <taxon>Bacillati</taxon>
        <taxon>Bacillota</taxon>
        <taxon>Bacilli</taxon>
        <taxon>Bacillales</taxon>
        <taxon>Alicyclobacillaceae</taxon>
        <taxon>Alicyclobacillus</taxon>
    </lineage>
</organism>
<feature type="domain" description="Protein CotJB" evidence="1">
    <location>
        <begin position="12"/>
        <end position="87"/>
    </location>
</feature>
<dbReference type="EMBL" id="LJCO01000085">
    <property type="protein sequence ID" value="KPV42053.1"/>
    <property type="molecule type" value="Genomic_DNA"/>
</dbReference>
<evidence type="ECO:0000313" key="2">
    <source>
        <dbReference type="EMBL" id="KPV42053.1"/>
    </source>
</evidence>
<dbReference type="PIRSF" id="PIRSF010606">
    <property type="entry name" value="Spore_coat_CotJB"/>
    <property type="match status" value="1"/>
</dbReference>
<dbReference type="Proteomes" id="UP000050482">
    <property type="component" value="Unassembled WGS sequence"/>
</dbReference>
<name>A0A0N8PNN9_9BACL</name>
<comment type="caution">
    <text evidence="2">The sequence shown here is derived from an EMBL/GenBank/DDBJ whole genome shotgun (WGS) entry which is preliminary data.</text>
</comment>
<dbReference type="PATRIC" id="fig|471514.4.peg.1108"/>